<feature type="binding site" evidence="5">
    <location>
        <position position="153"/>
    </location>
    <ligand>
        <name>Zn(2+)</name>
        <dbReference type="ChEBI" id="CHEBI:29105"/>
        <note>structural</note>
    </ligand>
</feature>
<dbReference type="AlphaFoldDB" id="D5MKI9"/>
<feature type="binding site" evidence="5">
    <location>
        <position position="171"/>
    </location>
    <ligand>
        <name>AMP</name>
        <dbReference type="ChEBI" id="CHEBI:456215"/>
    </ligand>
</feature>
<dbReference type="GO" id="GO:0004017">
    <property type="term" value="F:AMP kinase activity"/>
    <property type="evidence" value="ECO:0007669"/>
    <property type="project" value="UniProtKB-UniRule"/>
</dbReference>
<keyword evidence="2 5" id="KW-0545">Nucleotide biosynthesis</keyword>
<dbReference type="InterPro" id="IPR000850">
    <property type="entry name" value="Adenylat/UMP-CMP_kin"/>
</dbReference>
<dbReference type="HAMAP" id="MF_00235">
    <property type="entry name" value="Adenylate_kinase_Adk"/>
    <property type="match status" value="1"/>
</dbReference>
<feature type="binding site" evidence="5">
    <location>
        <begin position="57"/>
        <end position="59"/>
    </location>
    <ligand>
        <name>AMP</name>
        <dbReference type="ChEBI" id="CHEBI:456215"/>
    </ligand>
</feature>
<dbReference type="FunFam" id="3.40.50.300:FF:000106">
    <property type="entry name" value="Adenylate kinase mitochondrial"/>
    <property type="match status" value="1"/>
</dbReference>
<accession>D5MKI9</accession>
<dbReference type="Gene3D" id="3.40.50.300">
    <property type="entry name" value="P-loop containing nucleotide triphosphate hydrolases"/>
    <property type="match status" value="1"/>
</dbReference>
<feature type="region of interest" description="NMP" evidence="5">
    <location>
        <begin position="30"/>
        <end position="59"/>
    </location>
</feature>
<reference evidence="9 10" key="1">
    <citation type="journal article" date="2010" name="Nature">
        <title>Nitrite-driven anaerobic methane oxidation by oxygenic bacteria.</title>
        <authorList>
            <person name="Ettwig K.F."/>
            <person name="Butler M.K."/>
            <person name="Le Paslier D."/>
            <person name="Pelletier E."/>
            <person name="Mangenot S."/>
            <person name="Kuypers M.M.M."/>
            <person name="Schreiber F."/>
            <person name="Dutilh B.E."/>
            <person name="Zedelius J."/>
            <person name="de Beer D."/>
            <person name="Gloerich J."/>
            <person name="Wessels H.J.C.T."/>
            <person name="van Allen T."/>
            <person name="Luesken F."/>
            <person name="Wu M."/>
            <person name="van de Pas-Schoonen K.T."/>
            <person name="Op den Camp H.J.M."/>
            <person name="Janssen-Megens E.M."/>
            <person name="Francoijs K-J."/>
            <person name="Stunnenberg H."/>
            <person name="Weissenbach J."/>
            <person name="Jetten M.S.M."/>
            <person name="Strous M."/>
        </authorList>
    </citation>
    <scope>NUCLEOTIDE SEQUENCE [LARGE SCALE GENOMIC DNA]</scope>
</reference>
<dbReference type="Pfam" id="PF05191">
    <property type="entry name" value="ADK_lid"/>
    <property type="match status" value="1"/>
</dbReference>
<comment type="subunit">
    <text evidence="5 7">Monomer.</text>
</comment>
<dbReference type="eggNOG" id="COG0563">
    <property type="taxonomic scope" value="Bacteria"/>
</dbReference>
<dbReference type="EMBL" id="FP565575">
    <property type="protein sequence ID" value="CBE67636.1"/>
    <property type="molecule type" value="Genomic_DNA"/>
</dbReference>
<keyword evidence="5" id="KW-0862">Zinc</keyword>
<dbReference type="PROSITE" id="PS00113">
    <property type="entry name" value="ADENYLATE_KINASE"/>
    <property type="match status" value="1"/>
</dbReference>
<evidence type="ECO:0000256" key="2">
    <source>
        <dbReference type="ARBA" id="ARBA00022727"/>
    </source>
</evidence>
<dbReference type="Pfam" id="PF00406">
    <property type="entry name" value="ADK"/>
    <property type="match status" value="1"/>
</dbReference>
<feature type="binding site" evidence="5">
    <location>
        <position position="150"/>
    </location>
    <ligand>
        <name>Zn(2+)</name>
        <dbReference type="ChEBI" id="CHEBI:29105"/>
        <note>structural</note>
    </ligand>
</feature>
<feature type="binding site" evidence="5">
    <location>
        <position position="133"/>
    </location>
    <ligand>
        <name>Zn(2+)</name>
        <dbReference type="ChEBI" id="CHEBI:29105"/>
        <note>structural</note>
    </ligand>
</feature>
<comment type="caution">
    <text evidence="5">Lacks conserved residue(s) required for the propagation of feature annotation.</text>
</comment>
<dbReference type="NCBIfam" id="NF001380">
    <property type="entry name" value="PRK00279.1-2"/>
    <property type="match status" value="1"/>
</dbReference>
<organism evidence="9 10">
    <name type="scientific">Methylomirabilis oxygeniifera</name>
    <dbReference type="NCBI Taxonomy" id="671143"/>
    <lineage>
        <taxon>Bacteria</taxon>
        <taxon>Candidatus Methylomirabilota</taxon>
        <taxon>Candidatus Methylomirabilia</taxon>
        <taxon>Candidatus Methylomirabilales</taxon>
        <taxon>Candidatus Methylomirabilaceae</taxon>
        <taxon>Candidatus Methylomirabilis</taxon>
    </lineage>
</organism>
<comment type="catalytic activity">
    <reaction evidence="5 7">
        <text>AMP + ATP = 2 ADP</text>
        <dbReference type="Rhea" id="RHEA:12973"/>
        <dbReference type="ChEBI" id="CHEBI:30616"/>
        <dbReference type="ChEBI" id="CHEBI:456215"/>
        <dbReference type="ChEBI" id="CHEBI:456216"/>
        <dbReference type="EC" id="2.7.4.3"/>
    </reaction>
</comment>
<evidence type="ECO:0000256" key="7">
    <source>
        <dbReference type="RuleBase" id="RU003331"/>
    </source>
</evidence>
<feature type="binding site" evidence="5">
    <location>
        <position position="160"/>
    </location>
    <ligand>
        <name>AMP</name>
        <dbReference type="ChEBI" id="CHEBI:456215"/>
    </ligand>
</feature>
<dbReference type="GO" id="GO:0005524">
    <property type="term" value="F:ATP binding"/>
    <property type="evidence" value="ECO:0007669"/>
    <property type="project" value="UniProtKB-UniRule"/>
</dbReference>
<evidence type="ECO:0000256" key="3">
    <source>
        <dbReference type="ARBA" id="ARBA00022741"/>
    </source>
</evidence>
<dbReference type="InterPro" id="IPR033690">
    <property type="entry name" value="Adenylat_kinase_CS"/>
</dbReference>
<evidence type="ECO:0000256" key="5">
    <source>
        <dbReference type="HAMAP-Rule" id="MF_00235"/>
    </source>
</evidence>
<dbReference type="PATRIC" id="fig|671143.5.peg.484"/>
<feature type="binding site" evidence="5">
    <location>
        <position position="199"/>
    </location>
    <ligand>
        <name>ATP</name>
        <dbReference type="ChEBI" id="CHEBI:30616"/>
    </ligand>
</feature>
<evidence type="ECO:0000256" key="1">
    <source>
        <dbReference type="ARBA" id="ARBA00022679"/>
    </source>
</evidence>
<dbReference type="GO" id="GO:0005737">
    <property type="term" value="C:cytoplasm"/>
    <property type="evidence" value="ECO:0007669"/>
    <property type="project" value="UniProtKB-SubCell"/>
</dbReference>
<feature type="domain" description="Adenylate kinase active site lid" evidence="8">
    <location>
        <begin position="127"/>
        <end position="162"/>
    </location>
</feature>
<evidence type="ECO:0000259" key="8">
    <source>
        <dbReference type="Pfam" id="PF05191"/>
    </source>
</evidence>
<feature type="binding site" evidence="5">
    <location>
        <position position="130"/>
    </location>
    <ligand>
        <name>Zn(2+)</name>
        <dbReference type="ChEBI" id="CHEBI:29105"/>
        <note>structural</note>
    </ligand>
</feature>
<dbReference type="InterPro" id="IPR007862">
    <property type="entry name" value="Adenylate_kinase_lid-dom"/>
</dbReference>
<proteinExistence type="inferred from homology"/>
<evidence type="ECO:0000256" key="6">
    <source>
        <dbReference type="RuleBase" id="RU003330"/>
    </source>
</evidence>
<comment type="subcellular location">
    <subcellularLocation>
        <location evidence="5 7">Cytoplasm</location>
    </subcellularLocation>
</comment>
<dbReference type="NCBIfam" id="NF011100">
    <property type="entry name" value="PRK14527.1"/>
    <property type="match status" value="1"/>
</dbReference>
<name>D5MKI9_METO1</name>
<feature type="binding site" evidence="5">
    <location>
        <position position="92"/>
    </location>
    <ligand>
        <name>AMP</name>
        <dbReference type="ChEBI" id="CHEBI:456215"/>
    </ligand>
</feature>
<dbReference type="EC" id="2.7.4.3" evidence="5 7"/>
<sequence>MRLVLLGPPGAGKGTQARLLTAKCDGAHVSAGDLLRQAVADGSEWGRTAKSIMAQGALLPDGVVIEIIEKRLRQPDCAGGYILDGFPRTLRQAEALSDVLKLLDAPLDRVISVEVSEDDLVSRLAGRRVCRACGSMFHVDTKPPVRIGACDNCGDPLFQRDDDKEDTIRHRLRVYREQTEPLIAYYNKMGLLRRIDGHGTIEEIARRIHRAMGDG</sequence>
<feature type="binding site" evidence="5">
    <location>
        <begin position="85"/>
        <end position="88"/>
    </location>
    <ligand>
        <name>AMP</name>
        <dbReference type="ChEBI" id="CHEBI:456215"/>
    </ligand>
</feature>
<protein>
    <recommendedName>
        <fullName evidence="5 7">Adenylate kinase</fullName>
        <shortName evidence="5">AK</shortName>
        <ecNumber evidence="5 7">2.7.4.3</ecNumber>
    </recommendedName>
    <alternativeName>
        <fullName evidence="5">ATP-AMP transphosphorylase</fullName>
    </alternativeName>
    <alternativeName>
        <fullName evidence="5">ATP:AMP phosphotransferase</fullName>
    </alternativeName>
    <alternativeName>
        <fullName evidence="5">Adenylate monophosphate kinase</fullName>
    </alternativeName>
</protein>
<dbReference type="InterPro" id="IPR027417">
    <property type="entry name" value="P-loop_NTPase"/>
</dbReference>
<gene>
    <name evidence="5 9" type="primary">adk</name>
    <name evidence="9" type="ORF">DAMO_0560</name>
</gene>
<dbReference type="Proteomes" id="UP000006898">
    <property type="component" value="Chromosome"/>
</dbReference>
<evidence type="ECO:0000313" key="10">
    <source>
        <dbReference type="Proteomes" id="UP000006898"/>
    </source>
</evidence>
<evidence type="ECO:0000256" key="4">
    <source>
        <dbReference type="ARBA" id="ARBA00022777"/>
    </source>
</evidence>
<dbReference type="SUPFAM" id="SSF52540">
    <property type="entry name" value="P-loop containing nucleoside triphosphate hydrolases"/>
    <property type="match status" value="1"/>
</dbReference>
<comment type="function">
    <text evidence="5">Catalyzes the reversible transfer of the terminal phosphate group between ATP and AMP. Plays an important role in cellular energy homeostasis and in adenine nucleotide metabolism.</text>
</comment>
<keyword evidence="5" id="KW-0479">Metal-binding</keyword>
<dbReference type="NCBIfam" id="NF001381">
    <property type="entry name" value="PRK00279.1-3"/>
    <property type="match status" value="1"/>
</dbReference>
<feature type="binding site" evidence="5">
    <location>
        <begin position="10"/>
        <end position="15"/>
    </location>
    <ligand>
        <name>ATP</name>
        <dbReference type="ChEBI" id="CHEBI:30616"/>
    </ligand>
</feature>
<dbReference type="STRING" id="671143.DAMO_0560"/>
<dbReference type="KEGG" id="mox:DAMO_0560"/>
<dbReference type="PRINTS" id="PR00094">
    <property type="entry name" value="ADENYLTKNASE"/>
</dbReference>
<feature type="region of interest" description="LID" evidence="5">
    <location>
        <begin position="126"/>
        <end position="163"/>
    </location>
</feature>
<keyword evidence="5" id="KW-0963">Cytoplasm</keyword>
<dbReference type="CDD" id="cd01428">
    <property type="entry name" value="ADK"/>
    <property type="match status" value="1"/>
</dbReference>
<dbReference type="NCBIfam" id="TIGR01351">
    <property type="entry name" value="adk"/>
    <property type="match status" value="1"/>
</dbReference>
<feature type="binding site" evidence="5">
    <location>
        <position position="127"/>
    </location>
    <ligand>
        <name>ATP</name>
        <dbReference type="ChEBI" id="CHEBI:30616"/>
    </ligand>
</feature>
<comment type="similarity">
    <text evidence="5 6">Belongs to the adenylate kinase family.</text>
</comment>
<dbReference type="PANTHER" id="PTHR23359">
    <property type="entry name" value="NUCLEOTIDE KINASE"/>
    <property type="match status" value="1"/>
</dbReference>
<dbReference type="HOGENOM" id="CLU_032354_1_2_0"/>
<dbReference type="InterPro" id="IPR006259">
    <property type="entry name" value="Adenyl_kin_sub"/>
</dbReference>
<comment type="pathway">
    <text evidence="5">Purine metabolism; AMP biosynthesis via salvage pathway; AMP from ADP: step 1/1.</text>
</comment>
<keyword evidence="3 5" id="KW-0547">Nucleotide-binding</keyword>
<keyword evidence="1 5" id="KW-0808">Transferase</keyword>
<keyword evidence="5 7" id="KW-0067">ATP-binding</keyword>
<comment type="domain">
    <text evidence="5">Consists of three domains, a large central CORE domain and two small peripheral domains, NMPbind and LID, which undergo movements during catalysis. The LID domain closes over the site of phosphoryl transfer upon ATP binding. Assembling and dissambling the active center during each catalytic cycle provides an effective means to prevent ATP hydrolysis. Some bacteria have evolved a zinc-coordinating structure that stabilizes the LID domain.</text>
</comment>
<keyword evidence="4 5" id="KW-0418">Kinase</keyword>
<dbReference type="GO" id="GO:0008270">
    <property type="term" value="F:zinc ion binding"/>
    <property type="evidence" value="ECO:0007669"/>
    <property type="project" value="UniProtKB-UniRule"/>
</dbReference>
<dbReference type="UniPathway" id="UPA00588">
    <property type="reaction ID" value="UER00649"/>
</dbReference>
<feature type="binding site" evidence="5">
    <location>
        <position position="36"/>
    </location>
    <ligand>
        <name>AMP</name>
        <dbReference type="ChEBI" id="CHEBI:456215"/>
    </ligand>
</feature>
<evidence type="ECO:0000313" key="9">
    <source>
        <dbReference type="EMBL" id="CBE67636.1"/>
    </source>
</evidence>
<dbReference type="GO" id="GO:0044209">
    <property type="term" value="P:AMP salvage"/>
    <property type="evidence" value="ECO:0007669"/>
    <property type="project" value="UniProtKB-UniRule"/>
</dbReference>